<evidence type="ECO:0000256" key="7">
    <source>
        <dbReference type="ARBA" id="ARBA00048696"/>
    </source>
</evidence>
<evidence type="ECO:0000256" key="3">
    <source>
        <dbReference type="ARBA" id="ARBA00022741"/>
    </source>
</evidence>
<dbReference type="EC" id="2.7.7.108" evidence="5"/>
<evidence type="ECO:0000256" key="4">
    <source>
        <dbReference type="ARBA" id="ARBA00022840"/>
    </source>
</evidence>
<dbReference type="GO" id="GO:0070733">
    <property type="term" value="F:AMPylase activity"/>
    <property type="evidence" value="ECO:0007669"/>
    <property type="project" value="UniProtKB-EC"/>
</dbReference>
<dbReference type="RefSeq" id="WP_279573834.1">
    <property type="nucleotide sequence ID" value="NZ_LWID01000002.1"/>
</dbReference>
<evidence type="ECO:0000256" key="2">
    <source>
        <dbReference type="ARBA" id="ARBA00022695"/>
    </source>
</evidence>
<dbReference type="InterPro" id="IPR003812">
    <property type="entry name" value="Fido"/>
</dbReference>
<comment type="caution">
    <text evidence="9">The sequence shown here is derived from an EMBL/GenBank/DDBJ whole genome shotgun (WGS) entry which is preliminary data.</text>
</comment>
<keyword evidence="10" id="KW-1185">Reference proteome</keyword>
<keyword evidence="1" id="KW-0808">Transferase</keyword>
<name>A0A9X4PFE1_9PAST</name>
<evidence type="ECO:0000256" key="1">
    <source>
        <dbReference type="ARBA" id="ARBA00022679"/>
    </source>
</evidence>
<keyword evidence="4" id="KW-0067">ATP-binding</keyword>
<dbReference type="SUPFAM" id="SSF140931">
    <property type="entry name" value="Fic-like"/>
    <property type="match status" value="1"/>
</dbReference>
<keyword evidence="3" id="KW-0547">Nucleotide-binding</keyword>
<sequence length="333" mass="38611">MNKGYSENELKDKRSFRRILELQINPIKGDFNLEHLKKINSYIFQDSPDVAGKFRPEVKIYSDELWHKNRNYPKFGEVTVCYSPMDKNSIKEAENVLGSINIEYMKELNQNELAKELADIYKKLDYFHPFPDGNSRTLREFTRTLSEEVGFKLDWSKHNQQEIYLARDFEVNTITLSKVSDQNQKIFLKDEIEAILKHPEYKPLENIINDSLSPLALVQQKNYQIDFSFNKEQSEKLGKKSYDVLVNGTKADELLKKDNLLSKALEGLAMHKDMQQKGITAEALKSGTIQPLMLNNELKVNRPESRVINALGSRIETQSKNDLHSQKTKSFSL</sequence>
<organism evidence="9 10">
    <name type="scientific">Volucribacter amazonae</name>
    <dbReference type="NCBI Taxonomy" id="256731"/>
    <lineage>
        <taxon>Bacteria</taxon>
        <taxon>Pseudomonadati</taxon>
        <taxon>Pseudomonadota</taxon>
        <taxon>Gammaproteobacteria</taxon>
        <taxon>Pasteurellales</taxon>
        <taxon>Pasteurellaceae</taxon>
        <taxon>Volucribacter</taxon>
    </lineage>
</organism>
<dbReference type="GO" id="GO:0005524">
    <property type="term" value="F:ATP binding"/>
    <property type="evidence" value="ECO:0007669"/>
    <property type="project" value="UniProtKB-KW"/>
</dbReference>
<evidence type="ECO:0000313" key="9">
    <source>
        <dbReference type="EMBL" id="MDG6896391.1"/>
    </source>
</evidence>
<reference evidence="9" key="1">
    <citation type="submission" date="2016-03" db="EMBL/GenBank/DDBJ databases">
        <title>Co-evolution between Pasteurellaceae and their hosts.</title>
        <authorList>
            <person name="Hansen M.J."/>
            <person name="Bojesen A.M."/>
            <person name="Planet P."/>
        </authorList>
    </citation>
    <scope>NUCLEOTIDE SEQUENCE</scope>
    <source>
        <strain evidence="9">146/S8/89</strain>
    </source>
</reference>
<evidence type="ECO:0000259" key="8">
    <source>
        <dbReference type="PROSITE" id="PS51459"/>
    </source>
</evidence>
<keyword evidence="2" id="KW-0548">Nucleotidyltransferase</keyword>
<dbReference type="Pfam" id="PF02661">
    <property type="entry name" value="Fic"/>
    <property type="match status" value="1"/>
</dbReference>
<comment type="catalytic activity">
    <reaction evidence="7">
        <text>L-tyrosyl-[protein] + ATP = O-(5'-adenylyl)-L-tyrosyl-[protein] + diphosphate</text>
        <dbReference type="Rhea" id="RHEA:54288"/>
        <dbReference type="Rhea" id="RHEA-COMP:10136"/>
        <dbReference type="Rhea" id="RHEA-COMP:13846"/>
        <dbReference type="ChEBI" id="CHEBI:30616"/>
        <dbReference type="ChEBI" id="CHEBI:33019"/>
        <dbReference type="ChEBI" id="CHEBI:46858"/>
        <dbReference type="ChEBI" id="CHEBI:83624"/>
        <dbReference type="EC" id="2.7.7.108"/>
    </reaction>
</comment>
<comment type="catalytic activity">
    <reaction evidence="6">
        <text>L-threonyl-[protein] + ATP = 3-O-(5'-adenylyl)-L-threonyl-[protein] + diphosphate</text>
        <dbReference type="Rhea" id="RHEA:54292"/>
        <dbReference type="Rhea" id="RHEA-COMP:11060"/>
        <dbReference type="Rhea" id="RHEA-COMP:13847"/>
        <dbReference type="ChEBI" id="CHEBI:30013"/>
        <dbReference type="ChEBI" id="CHEBI:30616"/>
        <dbReference type="ChEBI" id="CHEBI:33019"/>
        <dbReference type="ChEBI" id="CHEBI:138113"/>
        <dbReference type="EC" id="2.7.7.108"/>
    </reaction>
</comment>
<evidence type="ECO:0000256" key="6">
    <source>
        <dbReference type="ARBA" id="ARBA00047939"/>
    </source>
</evidence>
<evidence type="ECO:0000313" key="10">
    <source>
        <dbReference type="Proteomes" id="UP001155500"/>
    </source>
</evidence>
<feature type="domain" description="Fido" evidence="8">
    <location>
        <begin position="31"/>
        <end position="190"/>
    </location>
</feature>
<gene>
    <name evidence="9" type="ORF">A6A20_12375</name>
</gene>
<dbReference type="InterPro" id="IPR036597">
    <property type="entry name" value="Fido-like_dom_sf"/>
</dbReference>
<accession>A0A9X4PFE1</accession>
<dbReference type="PROSITE" id="PS51459">
    <property type="entry name" value="FIDO"/>
    <property type="match status" value="1"/>
</dbReference>
<dbReference type="Proteomes" id="UP001155500">
    <property type="component" value="Unassembled WGS sequence"/>
</dbReference>
<evidence type="ECO:0000256" key="5">
    <source>
        <dbReference type="ARBA" id="ARBA00034531"/>
    </source>
</evidence>
<dbReference type="PANTHER" id="PTHR39560:SF1">
    <property type="entry name" value="PROTEIN ADENYLYLTRANSFERASE FIC-RELATED"/>
    <property type="match status" value="1"/>
</dbReference>
<protein>
    <recommendedName>
        <fullName evidence="5">protein adenylyltransferase</fullName>
        <ecNumber evidence="5">2.7.7.108</ecNumber>
    </recommendedName>
</protein>
<dbReference type="PANTHER" id="PTHR39560">
    <property type="entry name" value="PROTEIN ADENYLYLTRANSFERASE FIC-RELATED"/>
    <property type="match status" value="1"/>
</dbReference>
<dbReference type="GO" id="GO:0051302">
    <property type="term" value="P:regulation of cell division"/>
    <property type="evidence" value="ECO:0007669"/>
    <property type="project" value="TreeGrafter"/>
</dbReference>
<dbReference type="EMBL" id="LWID01000002">
    <property type="protein sequence ID" value="MDG6896391.1"/>
    <property type="molecule type" value="Genomic_DNA"/>
</dbReference>
<proteinExistence type="predicted"/>
<dbReference type="AlphaFoldDB" id="A0A9X4PFE1"/>
<dbReference type="Gene3D" id="1.10.3290.10">
    <property type="entry name" value="Fido-like domain"/>
    <property type="match status" value="1"/>
</dbReference>